<dbReference type="PANTHER" id="PTHR33451">
    <property type="entry name" value="MALATE-2H(+)/NA(+)-LACTATE ANTIPORTER"/>
    <property type="match status" value="1"/>
</dbReference>
<evidence type="ECO:0000256" key="4">
    <source>
        <dbReference type="ARBA" id="ARBA00022475"/>
    </source>
</evidence>
<dbReference type="PANTHER" id="PTHR33451:SF3">
    <property type="entry name" value="MALATE-2H(+)_NA(+)-LACTATE ANTIPORTER"/>
    <property type="match status" value="1"/>
</dbReference>
<evidence type="ECO:0000256" key="1">
    <source>
        <dbReference type="ARBA" id="ARBA00004651"/>
    </source>
</evidence>
<comment type="caution">
    <text evidence="11">The sequence shown here is derived from an EMBL/GenBank/DDBJ whole genome shotgun (WGS) entry which is preliminary data.</text>
</comment>
<name>A0ABN1J4Q7_9CLOT</name>
<dbReference type="Proteomes" id="UP001500339">
    <property type="component" value="Unassembled WGS sequence"/>
</dbReference>
<feature type="transmembrane region" description="Helical" evidence="9">
    <location>
        <begin position="219"/>
        <end position="238"/>
    </location>
</feature>
<keyword evidence="12" id="KW-1185">Reference proteome</keyword>
<keyword evidence="2" id="KW-0813">Transport</keyword>
<organism evidence="11 12">
    <name type="scientific">Clostridium malenominatum</name>
    <dbReference type="NCBI Taxonomy" id="1539"/>
    <lineage>
        <taxon>Bacteria</taxon>
        <taxon>Bacillati</taxon>
        <taxon>Bacillota</taxon>
        <taxon>Clostridia</taxon>
        <taxon>Eubacteriales</taxon>
        <taxon>Clostridiaceae</taxon>
        <taxon>Clostridium</taxon>
    </lineage>
</organism>
<protein>
    <submittedName>
        <fullName evidence="11">Na+/H+ antiporter NhaC family protein</fullName>
    </submittedName>
</protein>
<evidence type="ECO:0000256" key="8">
    <source>
        <dbReference type="ARBA" id="ARBA00038435"/>
    </source>
</evidence>
<evidence type="ECO:0000256" key="5">
    <source>
        <dbReference type="ARBA" id="ARBA00022692"/>
    </source>
</evidence>
<evidence type="ECO:0000313" key="11">
    <source>
        <dbReference type="EMBL" id="GAA0728710.1"/>
    </source>
</evidence>
<keyword evidence="7 9" id="KW-0472">Membrane</keyword>
<evidence type="ECO:0000259" key="10">
    <source>
        <dbReference type="Pfam" id="PF03553"/>
    </source>
</evidence>
<evidence type="ECO:0000256" key="9">
    <source>
        <dbReference type="SAM" id="Phobius"/>
    </source>
</evidence>
<feature type="transmembrane region" description="Helical" evidence="9">
    <location>
        <begin position="181"/>
        <end position="199"/>
    </location>
</feature>
<gene>
    <name evidence="11" type="ORF">GCM10008905_27950</name>
</gene>
<dbReference type="Pfam" id="PF03553">
    <property type="entry name" value="Na_H_antiporter"/>
    <property type="match status" value="1"/>
</dbReference>
<evidence type="ECO:0000256" key="3">
    <source>
        <dbReference type="ARBA" id="ARBA00022449"/>
    </source>
</evidence>
<feature type="transmembrane region" description="Helical" evidence="9">
    <location>
        <begin position="245"/>
        <end position="262"/>
    </location>
</feature>
<feature type="transmembrane region" description="Helical" evidence="9">
    <location>
        <begin position="413"/>
        <end position="433"/>
    </location>
</feature>
<evidence type="ECO:0000256" key="6">
    <source>
        <dbReference type="ARBA" id="ARBA00022989"/>
    </source>
</evidence>
<feature type="transmembrane region" description="Helical" evidence="9">
    <location>
        <begin position="297"/>
        <end position="315"/>
    </location>
</feature>
<comment type="subcellular location">
    <subcellularLocation>
        <location evidence="1">Cell membrane</location>
        <topology evidence="1">Multi-pass membrane protein</topology>
    </subcellularLocation>
</comment>
<keyword evidence="5 9" id="KW-0812">Transmembrane</keyword>
<reference evidence="11 12" key="1">
    <citation type="journal article" date="2019" name="Int. J. Syst. Evol. Microbiol.">
        <title>The Global Catalogue of Microorganisms (GCM) 10K type strain sequencing project: providing services to taxonomists for standard genome sequencing and annotation.</title>
        <authorList>
            <consortium name="The Broad Institute Genomics Platform"/>
            <consortium name="The Broad Institute Genome Sequencing Center for Infectious Disease"/>
            <person name="Wu L."/>
            <person name="Ma J."/>
        </authorList>
    </citation>
    <scope>NUCLEOTIDE SEQUENCE [LARGE SCALE GENOMIC DNA]</scope>
    <source>
        <strain evidence="11 12">JCM 1405</strain>
    </source>
</reference>
<comment type="similarity">
    <text evidence="8">Belongs to the NhaC Na(+)/H(+) (TC 2.A.35) antiporter family.</text>
</comment>
<accession>A0ABN1J4Q7</accession>
<evidence type="ECO:0000313" key="12">
    <source>
        <dbReference type="Proteomes" id="UP001500339"/>
    </source>
</evidence>
<feature type="transmembrane region" description="Helical" evidence="9">
    <location>
        <begin position="336"/>
        <end position="360"/>
    </location>
</feature>
<feature type="transmembrane region" description="Helical" evidence="9">
    <location>
        <begin position="93"/>
        <end position="114"/>
    </location>
</feature>
<keyword evidence="6 9" id="KW-1133">Transmembrane helix</keyword>
<evidence type="ECO:0000256" key="7">
    <source>
        <dbReference type="ARBA" id="ARBA00023136"/>
    </source>
</evidence>
<evidence type="ECO:0000256" key="2">
    <source>
        <dbReference type="ARBA" id="ARBA00022448"/>
    </source>
</evidence>
<feature type="transmembrane region" description="Helical" evidence="9">
    <location>
        <begin position="22"/>
        <end position="40"/>
    </location>
</feature>
<sequence>MDIILSFILCFIFLIVSVYKKIYILYPLICCLLIFVVLSLKKGFTLKNIYTMCINGVKKTSSVVITFLLIGSIIGIWMASATVPAIVYYSINFISPNLFILSCFLICCIVSFLIGTSSGTTGTAGIALMAIARSGGINPLIAAGAIISGIYFGDRCSPVSSGAHLIVQLTETDIHTNTKNMFKTSLIPFSVTVLIYTIISYNHPLKITSINILMEIESFFTLNYIVLIPAALIIFLSLSRINMRITMMISILSSFLISVFMQKNSFIESLKYIIFGFNKINHGQLSNIFHGGGITSILRLCLVILISSAMAGIFNETDMLKNFTSLIYKAKSRSELFLGTILTSILTSAFGCNQVLAIVLTDMFVKDGYNFRNINKYDLATDLENTSVLIAPLIPWNTALFLSTSILGVDYKAALYAFYLYLVPLINLVFLFIKDKFILYNKVYYNNKEL</sequence>
<dbReference type="InterPro" id="IPR052180">
    <property type="entry name" value="NhaC_Na-H+_Antiporter"/>
</dbReference>
<keyword evidence="3" id="KW-0050">Antiport</keyword>
<dbReference type="RefSeq" id="WP_343770622.1">
    <property type="nucleotide sequence ID" value="NZ_BAAACF010000003.1"/>
</dbReference>
<feature type="domain" description="Na+/H+ antiporter NhaC-like C-terminal" evidence="10">
    <location>
        <begin position="149"/>
        <end position="432"/>
    </location>
</feature>
<feature type="transmembrane region" description="Helical" evidence="9">
    <location>
        <begin position="61"/>
        <end position="87"/>
    </location>
</feature>
<dbReference type="InterPro" id="IPR018461">
    <property type="entry name" value="Na/H_Antiport_NhaC-like_C"/>
</dbReference>
<keyword evidence="4" id="KW-1003">Cell membrane</keyword>
<proteinExistence type="inferred from homology"/>
<dbReference type="EMBL" id="BAAACF010000003">
    <property type="protein sequence ID" value="GAA0728710.1"/>
    <property type="molecule type" value="Genomic_DNA"/>
</dbReference>